<dbReference type="EMBL" id="KZ805302">
    <property type="protein sequence ID" value="PVI07829.1"/>
    <property type="molecule type" value="Genomic_DNA"/>
</dbReference>
<dbReference type="Proteomes" id="UP000244855">
    <property type="component" value="Unassembled WGS sequence"/>
</dbReference>
<protein>
    <submittedName>
        <fullName evidence="2">Uncharacterized protein</fullName>
    </submittedName>
</protein>
<accession>A0A2V1ECS1</accession>
<reference evidence="2 3" key="1">
    <citation type="journal article" date="2018" name="Sci. Rep.">
        <title>Comparative genomics provides insights into the lifestyle and reveals functional heterogeneity of dark septate endophytic fungi.</title>
        <authorList>
            <person name="Knapp D.G."/>
            <person name="Nemeth J.B."/>
            <person name="Barry K."/>
            <person name="Hainaut M."/>
            <person name="Henrissat B."/>
            <person name="Johnson J."/>
            <person name="Kuo A."/>
            <person name="Lim J.H.P."/>
            <person name="Lipzen A."/>
            <person name="Nolan M."/>
            <person name="Ohm R.A."/>
            <person name="Tamas L."/>
            <person name="Grigoriev I.V."/>
            <person name="Spatafora J.W."/>
            <person name="Nagy L.G."/>
            <person name="Kovacs G.M."/>
        </authorList>
    </citation>
    <scope>NUCLEOTIDE SEQUENCE [LARGE SCALE GENOMIC DNA]</scope>
    <source>
        <strain evidence="2 3">DSE2036</strain>
    </source>
</reference>
<feature type="region of interest" description="Disordered" evidence="1">
    <location>
        <begin position="341"/>
        <end position="363"/>
    </location>
</feature>
<sequence>MPAILIFKLHVAKRNSGLNRDFTRDLCITACASTYLASNYGIGAALLGKPVVDTTQVYKDMRDMAAKYRDTPPPKPQVTAPVFTNIAPTQMVYANPSQPTAIKPMAGAQTGVFGAAMSRGEEYAQGDEDPLAVLPWNEKHALARMFKVVFFRDLRIDFEIVKALANPNTQGRNAMTLLHNERLQKMAKRLQKEMFASKAIHEFTFATIDSYNRNKLVGAPLFKDLHPGERRLVFGRNISDRSIIKQMLRPVQQAVDIPRVMADERFIPYIQDMLLTACASTYLSARYGDISAVLGKPVVDNAQVYRDMRIMAEKYSTTLPIYEQIPSPHDVDVTTIHARDGQADAQAPEEEPIFGRAQGIRRQ</sequence>
<keyword evidence="3" id="KW-1185">Reference proteome</keyword>
<dbReference type="AlphaFoldDB" id="A0A2V1ECS1"/>
<name>A0A2V1ECS1_9PLEO</name>
<evidence type="ECO:0000256" key="1">
    <source>
        <dbReference type="SAM" id="MobiDB-lite"/>
    </source>
</evidence>
<gene>
    <name evidence="2" type="ORF">DM02DRAFT_648416</name>
</gene>
<evidence type="ECO:0000313" key="3">
    <source>
        <dbReference type="Proteomes" id="UP000244855"/>
    </source>
</evidence>
<organism evidence="2 3">
    <name type="scientific">Periconia macrospinosa</name>
    <dbReference type="NCBI Taxonomy" id="97972"/>
    <lineage>
        <taxon>Eukaryota</taxon>
        <taxon>Fungi</taxon>
        <taxon>Dikarya</taxon>
        <taxon>Ascomycota</taxon>
        <taxon>Pezizomycotina</taxon>
        <taxon>Dothideomycetes</taxon>
        <taxon>Pleosporomycetidae</taxon>
        <taxon>Pleosporales</taxon>
        <taxon>Massarineae</taxon>
        <taxon>Periconiaceae</taxon>
        <taxon>Periconia</taxon>
    </lineage>
</organism>
<evidence type="ECO:0000313" key="2">
    <source>
        <dbReference type="EMBL" id="PVI07829.1"/>
    </source>
</evidence>
<proteinExistence type="predicted"/>